<dbReference type="InterPro" id="IPR002347">
    <property type="entry name" value="SDR_fam"/>
</dbReference>
<dbReference type="STRING" id="1149755.A0A2J6R503"/>
<protein>
    <submittedName>
        <fullName evidence="5">NAD(P)-binding protein</fullName>
    </submittedName>
</protein>
<dbReference type="Gene3D" id="3.40.50.720">
    <property type="entry name" value="NAD(P)-binding Rossmann-like Domain"/>
    <property type="match status" value="1"/>
</dbReference>
<proteinExistence type="inferred from homology"/>
<dbReference type="PANTHER" id="PTHR43963:SF6">
    <property type="entry name" value="CHAIN DEHYDROGENASE FAMILY PROTEIN, PUTATIVE (AFU_ORTHOLOGUE AFUA_3G15350)-RELATED"/>
    <property type="match status" value="1"/>
</dbReference>
<evidence type="ECO:0000313" key="6">
    <source>
        <dbReference type="Proteomes" id="UP000235786"/>
    </source>
</evidence>
<dbReference type="PANTHER" id="PTHR43963">
    <property type="entry name" value="CARBONYL REDUCTASE 1-RELATED"/>
    <property type="match status" value="1"/>
</dbReference>
<dbReference type="AlphaFoldDB" id="A0A2J6R503"/>
<sequence>MTGYSKIAIVTGANKGIGLAIVRNLALQYPKSSLNAGPLLIYLTARSSTRGEEAVKTLLADPQLKAAKALTQDGGLSTITFGHLDITDETSIRYFKDLVKKGYPDGIDILVNNAGIYIDASDVNMVKNLFKTNYYGTLAMMKEFLPLIRPTGRLVNVASMDGQLELYSEPLKQAFAEASKTSTEACTVLMEKFIADLETGKGETEGWPVVGYAYCVSKAGEIAATKAAAVESAKSGGEVLINACCPGFVNTDMTRGHGTMTVDEGAKTPVLLALGDIGGVTGGFWKDGVIVEW</sequence>
<dbReference type="EMBL" id="KZ613955">
    <property type="protein sequence ID" value="PMD33593.1"/>
    <property type="molecule type" value="Genomic_DNA"/>
</dbReference>
<keyword evidence="3" id="KW-0560">Oxidoreductase</keyword>
<evidence type="ECO:0000256" key="4">
    <source>
        <dbReference type="RuleBase" id="RU000363"/>
    </source>
</evidence>
<dbReference type="PRINTS" id="PR00080">
    <property type="entry name" value="SDRFAMILY"/>
</dbReference>
<dbReference type="Pfam" id="PF00106">
    <property type="entry name" value="adh_short"/>
    <property type="match status" value="2"/>
</dbReference>
<evidence type="ECO:0000313" key="5">
    <source>
        <dbReference type="EMBL" id="PMD33593.1"/>
    </source>
</evidence>
<dbReference type="InterPro" id="IPR036291">
    <property type="entry name" value="NAD(P)-bd_dom_sf"/>
</dbReference>
<dbReference type="SUPFAM" id="SSF51735">
    <property type="entry name" value="NAD(P)-binding Rossmann-fold domains"/>
    <property type="match status" value="1"/>
</dbReference>
<comment type="similarity">
    <text evidence="1 4">Belongs to the short-chain dehydrogenases/reductases (SDR) family.</text>
</comment>
<gene>
    <name evidence="5" type="ORF">L207DRAFT_468912</name>
</gene>
<accession>A0A2J6R503</accession>
<reference evidence="5 6" key="1">
    <citation type="submission" date="2016-04" db="EMBL/GenBank/DDBJ databases">
        <title>A degradative enzymes factory behind the ericoid mycorrhizal symbiosis.</title>
        <authorList>
            <consortium name="DOE Joint Genome Institute"/>
            <person name="Martino E."/>
            <person name="Morin E."/>
            <person name="Grelet G."/>
            <person name="Kuo A."/>
            <person name="Kohler A."/>
            <person name="Daghino S."/>
            <person name="Barry K."/>
            <person name="Choi C."/>
            <person name="Cichocki N."/>
            <person name="Clum A."/>
            <person name="Copeland A."/>
            <person name="Hainaut M."/>
            <person name="Haridas S."/>
            <person name="Labutti K."/>
            <person name="Lindquist E."/>
            <person name="Lipzen A."/>
            <person name="Khouja H.-R."/>
            <person name="Murat C."/>
            <person name="Ohm R."/>
            <person name="Olson A."/>
            <person name="Spatafora J."/>
            <person name="Veneault-Fourrey C."/>
            <person name="Henrissat B."/>
            <person name="Grigoriev I."/>
            <person name="Martin F."/>
            <person name="Perotto S."/>
        </authorList>
    </citation>
    <scope>NUCLEOTIDE SEQUENCE [LARGE SCALE GENOMIC DNA]</scope>
    <source>
        <strain evidence="5 6">F</strain>
    </source>
</reference>
<dbReference type="Proteomes" id="UP000235786">
    <property type="component" value="Unassembled WGS sequence"/>
</dbReference>
<name>A0A2J6R503_HYAVF</name>
<evidence type="ECO:0000256" key="1">
    <source>
        <dbReference type="ARBA" id="ARBA00006484"/>
    </source>
</evidence>
<keyword evidence="6" id="KW-1185">Reference proteome</keyword>
<evidence type="ECO:0000256" key="2">
    <source>
        <dbReference type="ARBA" id="ARBA00022857"/>
    </source>
</evidence>
<dbReference type="GO" id="GO:0016491">
    <property type="term" value="F:oxidoreductase activity"/>
    <property type="evidence" value="ECO:0007669"/>
    <property type="project" value="UniProtKB-KW"/>
</dbReference>
<organism evidence="5 6">
    <name type="scientific">Hyaloscypha variabilis (strain UAMH 11265 / GT02V1 / F)</name>
    <name type="common">Meliniomyces variabilis</name>
    <dbReference type="NCBI Taxonomy" id="1149755"/>
    <lineage>
        <taxon>Eukaryota</taxon>
        <taxon>Fungi</taxon>
        <taxon>Dikarya</taxon>
        <taxon>Ascomycota</taxon>
        <taxon>Pezizomycotina</taxon>
        <taxon>Leotiomycetes</taxon>
        <taxon>Helotiales</taxon>
        <taxon>Hyaloscyphaceae</taxon>
        <taxon>Hyaloscypha</taxon>
        <taxon>Hyaloscypha variabilis</taxon>
    </lineage>
</organism>
<dbReference type="PRINTS" id="PR00081">
    <property type="entry name" value="GDHRDH"/>
</dbReference>
<dbReference type="OrthoDB" id="1933717at2759"/>
<evidence type="ECO:0000256" key="3">
    <source>
        <dbReference type="ARBA" id="ARBA00023002"/>
    </source>
</evidence>
<keyword evidence="2" id="KW-0521">NADP</keyword>